<keyword evidence="1" id="KW-0732">Signal</keyword>
<reference evidence="2 3" key="1">
    <citation type="submission" date="2020-04" db="EMBL/GenBank/DDBJ databases">
        <title>Flammeovirga sp. SR4, a novel species isolated from seawater.</title>
        <authorList>
            <person name="Wang X."/>
        </authorList>
    </citation>
    <scope>NUCLEOTIDE SEQUENCE [LARGE SCALE GENOMIC DNA]</scope>
    <source>
        <strain evidence="2 3">ATCC 23126</strain>
    </source>
</reference>
<evidence type="ECO:0000313" key="2">
    <source>
        <dbReference type="EMBL" id="NME69891.1"/>
    </source>
</evidence>
<dbReference type="RefSeq" id="WP_169658145.1">
    <property type="nucleotide sequence ID" value="NZ_JABANE010000051.1"/>
</dbReference>
<keyword evidence="3" id="KW-1185">Reference proteome</keyword>
<feature type="chain" id="PRO_5031022562" description="Outer membrane protein beta-barrel domain-containing protein" evidence="1">
    <location>
        <begin position="24"/>
        <end position="179"/>
    </location>
</feature>
<proteinExistence type="predicted"/>
<evidence type="ECO:0000256" key="1">
    <source>
        <dbReference type="SAM" id="SignalP"/>
    </source>
</evidence>
<accession>A0A7X9RW94</accession>
<protein>
    <recommendedName>
        <fullName evidence="4">Outer membrane protein beta-barrel domain-containing protein</fullName>
    </recommendedName>
</protein>
<organism evidence="2 3">
    <name type="scientific">Flammeovirga aprica JL-4</name>
    <dbReference type="NCBI Taxonomy" id="694437"/>
    <lineage>
        <taxon>Bacteria</taxon>
        <taxon>Pseudomonadati</taxon>
        <taxon>Bacteroidota</taxon>
        <taxon>Cytophagia</taxon>
        <taxon>Cytophagales</taxon>
        <taxon>Flammeovirgaceae</taxon>
        <taxon>Flammeovirga</taxon>
    </lineage>
</organism>
<name>A0A7X9RW94_9BACT</name>
<sequence>MTKRFIFSIVLLITVLFSLESTAQNTKRRTSSNYSNGSKFYLNTGVGVNTRGVPFYIGLDYNGVHPDISIGGSFGIHNYKHYHKNHYRGHRAWNLSFNGNYHFNRIMNIPNNFDFYAGANIGLYSYSDRHDYPIDNWSYIRMGLQIGGRWFINDTIGLNLQFGGGTQYSGANFGLTFRL</sequence>
<evidence type="ECO:0008006" key="4">
    <source>
        <dbReference type="Google" id="ProtNLM"/>
    </source>
</evidence>
<feature type="signal peptide" evidence="1">
    <location>
        <begin position="1"/>
        <end position="23"/>
    </location>
</feature>
<comment type="caution">
    <text evidence="2">The sequence shown here is derived from an EMBL/GenBank/DDBJ whole genome shotgun (WGS) entry which is preliminary data.</text>
</comment>
<dbReference type="AlphaFoldDB" id="A0A7X9RW94"/>
<dbReference type="Proteomes" id="UP000576082">
    <property type="component" value="Unassembled WGS sequence"/>
</dbReference>
<evidence type="ECO:0000313" key="3">
    <source>
        <dbReference type="Proteomes" id="UP000576082"/>
    </source>
</evidence>
<dbReference type="EMBL" id="JABANE010000051">
    <property type="protein sequence ID" value="NME69891.1"/>
    <property type="molecule type" value="Genomic_DNA"/>
</dbReference>
<gene>
    <name evidence="2" type="ORF">HHU12_18100</name>
</gene>